<keyword evidence="2" id="KW-1185">Reference proteome</keyword>
<sequence length="190" mass="21296">MVNVRGRDNGFDPAAWGEGAEHTAFRPLEQSAFRALEHTAFPKGLLKPFKGKGELLEFGEQCRALSEGLIALAVREILAQAERYPFTLLPIRLIKQSTGAGTIFLRWSRSDRTKMGADLWAELVRDEHTPINLISDLYALELQRIVINMQISLTHSMGRQAFLCANKVEAADQAYEQRILQHARLHSGGN</sequence>
<evidence type="ECO:0000313" key="1">
    <source>
        <dbReference type="EMBL" id="KPA87832.1"/>
    </source>
</evidence>
<gene>
    <name evidence="1" type="ORF">PF66_05790</name>
</gene>
<accession>A0A0N0VIP3</accession>
<dbReference type="PATRIC" id="fig|50340.43.peg.3501"/>
<dbReference type="AlphaFoldDB" id="A0A0N0VIP3"/>
<evidence type="ECO:0000313" key="2">
    <source>
        <dbReference type="Proteomes" id="UP000037931"/>
    </source>
</evidence>
<organism evidence="1 2">
    <name type="scientific">Pseudomonas asplenii</name>
    <dbReference type="NCBI Taxonomy" id="53407"/>
    <lineage>
        <taxon>Bacteria</taxon>
        <taxon>Pseudomonadati</taxon>
        <taxon>Pseudomonadota</taxon>
        <taxon>Gammaproteobacteria</taxon>
        <taxon>Pseudomonadales</taxon>
        <taxon>Pseudomonadaceae</taxon>
        <taxon>Pseudomonas</taxon>
    </lineage>
</organism>
<protein>
    <recommendedName>
        <fullName evidence="3">Integrase</fullName>
    </recommendedName>
</protein>
<comment type="caution">
    <text evidence="1">The sequence shown here is derived from an EMBL/GenBank/DDBJ whole genome shotgun (WGS) entry which is preliminary data.</text>
</comment>
<name>A0A0N0VIP3_9PSED</name>
<evidence type="ECO:0008006" key="3">
    <source>
        <dbReference type="Google" id="ProtNLM"/>
    </source>
</evidence>
<dbReference type="Proteomes" id="UP000037931">
    <property type="component" value="Unassembled WGS sequence"/>
</dbReference>
<proteinExistence type="predicted"/>
<dbReference type="OrthoDB" id="8559764at2"/>
<dbReference type="Pfam" id="PF11358">
    <property type="entry name" value="DUF3158"/>
    <property type="match status" value="1"/>
</dbReference>
<dbReference type="EMBL" id="JSYZ01000026">
    <property type="protein sequence ID" value="KPA87832.1"/>
    <property type="molecule type" value="Genomic_DNA"/>
</dbReference>
<dbReference type="STRING" id="50340.PF66_05790"/>
<reference evidence="1 2" key="1">
    <citation type="journal article" date="2015" name="PLoS ONE">
        <title>Rice-Infecting Pseudomonas Genomes Are Highly Accessorized and Harbor Multiple Putative Virulence Mechanisms to Cause Sheath Brown Rot.</title>
        <authorList>
            <person name="Quibod I.L."/>
            <person name="Grande G."/>
            <person name="Oreiro E.G."/>
            <person name="Borja F.N."/>
            <person name="Dossa G.S."/>
            <person name="Mauleon R."/>
            <person name="Cruz C.V."/>
            <person name="Oliva R."/>
        </authorList>
    </citation>
    <scope>NUCLEOTIDE SEQUENCE [LARGE SCALE GENOMIC DNA]</scope>
    <source>
        <strain evidence="1 2">IRRI 6609</strain>
    </source>
</reference>
<dbReference type="InterPro" id="IPR021502">
    <property type="entry name" value="DUF3158"/>
</dbReference>
<dbReference type="RefSeq" id="WP_054064505.1">
    <property type="nucleotide sequence ID" value="NZ_JSYZ01000026.1"/>
</dbReference>